<keyword evidence="14" id="KW-0206">Cytoskeleton</keyword>
<dbReference type="FunFam" id="1.20.920.30:FF:000002">
    <property type="entry name" value="Dynein axonemal heavy chain 3"/>
    <property type="match status" value="1"/>
</dbReference>
<dbReference type="InterPro" id="IPR041658">
    <property type="entry name" value="AAA_lid_11"/>
</dbReference>
<dbReference type="Gene3D" id="1.10.8.710">
    <property type="match status" value="1"/>
</dbReference>
<dbReference type="FunFam" id="1.20.140.100:FF:000004">
    <property type="entry name" value="Dynein axonemal heavy chain 6"/>
    <property type="match status" value="1"/>
</dbReference>
<dbReference type="Gene3D" id="3.10.490.20">
    <property type="match status" value="1"/>
</dbReference>
<dbReference type="InterPro" id="IPR024317">
    <property type="entry name" value="Dynein_heavy_chain_D4_dom"/>
</dbReference>
<proteinExistence type="inferred from homology"/>
<dbReference type="FunFam" id="1.10.8.720:FF:000027">
    <property type="entry name" value="Dynein heavy chain 6, axonemal"/>
    <property type="match status" value="1"/>
</dbReference>
<dbReference type="FunFam" id="1.20.920.20:FF:000006">
    <property type="entry name" value="Dynein, axonemal, heavy chain 6"/>
    <property type="match status" value="1"/>
</dbReference>
<accession>A0A0P5DLY5</accession>
<dbReference type="FunFam" id="1.20.58.1120:FF:000007">
    <property type="entry name" value="Dynein heavy chain 4"/>
    <property type="match status" value="1"/>
</dbReference>
<evidence type="ECO:0000256" key="15">
    <source>
        <dbReference type="ARBA" id="ARBA00023273"/>
    </source>
</evidence>
<dbReference type="Gene3D" id="1.10.472.130">
    <property type="match status" value="1"/>
</dbReference>
<dbReference type="FunFam" id="3.40.50.300:FF:001328">
    <property type="entry name" value="Dynein heavy chain 6, axonemal"/>
    <property type="match status" value="1"/>
</dbReference>
<dbReference type="Gene3D" id="1.20.1270.280">
    <property type="match status" value="1"/>
</dbReference>
<dbReference type="InterPro" id="IPR042219">
    <property type="entry name" value="AAA_lid_11_sf"/>
</dbReference>
<keyword evidence="11 16" id="KW-0175">Coiled coil</keyword>
<dbReference type="GO" id="GO:0005858">
    <property type="term" value="C:axonemal dynein complex"/>
    <property type="evidence" value="ECO:0007669"/>
    <property type="project" value="UniProtKB-ARBA"/>
</dbReference>
<evidence type="ECO:0000256" key="6">
    <source>
        <dbReference type="ARBA" id="ARBA00022737"/>
    </source>
</evidence>
<dbReference type="Gene3D" id="6.10.140.1060">
    <property type="match status" value="1"/>
</dbReference>
<dbReference type="FunFam" id="1.20.1270.280:FF:000028">
    <property type="entry name" value="Dynein heavy chain 6, axonemal"/>
    <property type="match status" value="1"/>
</dbReference>
<dbReference type="Gene3D" id="3.20.180.20">
    <property type="entry name" value="Dynein heavy chain, N-terminal domain 2"/>
    <property type="match status" value="1"/>
</dbReference>
<evidence type="ECO:0000256" key="12">
    <source>
        <dbReference type="ARBA" id="ARBA00023069"/>
    </source>
</evidence>
<dbReference type="Pfam" id="PF03028">
    <property type="entry name" value="Dynein_heavy"/>
    <property type="match status" value="1"/>
</dbReference>
<evidence type="ECO:0000256" key="3">
    <source>
        <dbReference type="ARBA" id="ARBA00008887"/>
    </source>
</evidence>
<evidence type="ECO:0000256" key="8">
    <source>
        <dbReference type="ARBA" id="ARBA00022840"/>
    </source>
</evidence>
<sequence>MIRRKTKQQASEKQRLSEVKAEIREKDRERVIFFRHIGEIADRYAWKGIHHDGNLSRKKRPASKNPANPTAMIPLGNKSLVPFPPAWTESLLKRVGLQTRNPSLIDELMQEVDSDYCSALKNLKAINLSFPLIPTVEYGLVMDNSKNNFKEAFRVIQRNLLRCHPLIHRPAVHLRSKLSSIRLKALPSKQYVRLEDMVESILLVWTKTTEEFKQVALGVRQKILIKTKSSPTAVQRLARVDATVCVMLSLQVQETCARLMKELAALLESPTFVPISIGVGCSKENLITVTKTADDIEESLRGLLQKIIDNVPFNVDAIPTKCNLNLTIPTDVQLLFEDCIRCFTSKCCQEKDFYVTECEARFGDIIRGEVTAKMDEILTIEEPSIDECIPAIIDIRSRMKQVSRLWEIEPHQRLWFLNSELKNVMLSRLSYNKTRLEECLLRQYRKETNRLLAELDRMKKQILQPPSNTMELLGRSAYLEEARNKPLNDLIASMTALKGLFVRLTDIVTYTDADVIRSSQAFFGPDEIVPMLDDGTELIAKYRRQFEDRYQEVLEKTQKDLKRLKIKMKHFNNCGDWDSVEYYVKDITAMSRKVQEIQRTANWITQEEIQLKYPITSFPEIAEINTYIEPYIRLYVSINSWRKLLKRWLDGDFHNLNADDIENQTDEMSREMFRLQKVFRARGKQLEVGNAQSRKANEGANQMGASLKMCQRGLDDVKEFKIQLPIVGVICNPGLRDRHWKDMSDLVAKDLKPNTGTTLRKFLNLGLMPYLEKFEVISGAASKEFSLEKGMKSMAEEWNVVVFSTAKYRDTDTPILAGVDEIQALLDDHLIKTQTMKGSPFVRPVEKQLLAWEGTLLRIQQTIEEWLIVQSQWLYLDPIFSSPNIIDQMPDEATLFKNVDAIWHGVMGALVSNPNVMQTAGSVGMLEQLAHSSKLLEQINFGVNAYLDKKRLYFSRFFFLSNEEMLDILSETKDPLRVQTHLKKVFEGIASLEFDEDYVIHAMISPQGERVPFVNPVKTADARGSVEVWLLQVEDAMIDACRHIIQQSLRTCVESSRHDWVAKTPGQAVLCAAQVQWAAGITHAIIQGPKALKQYYQDICTKLNESASLVKMPLAKLTRTTLGALVVTEVHTRDLVQELIENNVTDINNFSWISQLRYYSDENNEIIVRMINATLKYAYEYLGNTSRLVITPLTDRCYRTLIGAYHLHLSGAPEGPAGTGKTETTKDLAKALAVQCLVFNCSDGLDYVAMGKFFRGLASSGAWACFDEFNRIEAEVLSVVAQQMLSILHAIQSHMKTFIFEGVELKLNPMCFVCVTMNPGYAGRSELPDNLRVLFRTVAMMIPDYSMIGEISLYSYGFTDARNLATKIVTTYKLCSEQLSTQSHYDYGMRAVKSVLVAAGNLKVQSPGDAEDSLILRSLMDVNLPKFLSGDLILFHGIIADLFPEIPLPQSKHSALLAAIQQACDERDLLLTDKFAQKVIQMYEMMLVRHGFMLVGRPMGGKSTVIQVLASALNFLSLEDNDETGVIYRTLNPKAVTPGLLFGQFDPVTHEWVDGIVSLIFRELSTSESNARKWIIFDGPVDAVWIENLNTVLDDNKKLCLASGEIIGLTPSMSCIFEVMDLAQASPATVSRCGMVYVDPGDLGWQPLFHTWLKSFTANWKAALEPVLVSLIQWLIPASLSGIRKFGVELLNVEENSKVSFLLRMVQALMQRCCAGLKDVRYGRAWLQASILFALTWTIGGALESESQIKFDTFIRSLLSGKSEAFPYPTSAGRWECHLPSDGTLYDYVYEYKQRGQWRQWAETVRNIPIPDAKSLRELTIPTVDTARYSYLLDLSLASRTPILLVGPTGTGKSLCIQEKMSGFSEEEFASLCLTFTAQTSAAQVQDLILSRLERRKKGTYGPPAGRRCLIFVDDLNMPAKETYGAQPSLELLRQYFDYHQWYDRKEANLLDIQDLQIWGAMGPPGGSRQEISPRCLRHFHIIAINPFSDSTMTHIFSTILTIHLSKGGFPPDVFSLVGSIVSATLEIYRAALRVLLPTPSKAHYVFSLRDFARVIHGCCLIQKDAVENRKTFLRLWIHEVLRVFGDRLVDENDTNWLYNMLRECVRTHFRENFDSLLEHLGRTDGRVTLASLENLMFGDYTVADLLQEDRIYKEVTDIPRLDSVIMSYITDYNNTNKTRLNLILFQYVLKHLSRISRVLRISGGHALLIGVGGSGRQSLTKLAASMAGYTLFQPTAKPNYGINEWREDVKRVLRTAGGLGRDVVFLILDSQLNNAAFLQDIDSMLNSGLVPNIFSVEEKQELIELVRKNRQSAPQIESSPASLMTYFAQQCKDHLHLVLAYSPLGSSLRDSVRYFPSLINCCTIDWFEAWPEEALENVAVSTVETIEIPAETKRKVVVACKYFHMTATKYANMFTLKLGRPVYVTPASYLSLLAGFSNLMSEQQQQIRQAIERYRNGLSRLAEASAQVNQMQIELSELQPKLVEASKQTDLMMKTIQQESGEVEKTSTLIRADEVAANEEAAISQALKAECEADLAEALPALEAALAALDTLKPADITLVKSMKNPPKVIKTVMAAVCVMKDIKPEKILDPDGSGKKILDFWGPSKKLLNDLGFLTQLKEYKKDTIPPHIMQRIRTEFLPNPDFEPSVVAKASSAAEGLCKWVKAIEIYDKTAKIVMPKKARLASAEASLEETMNLLNLKRNQLAVLEARLAQLKDDYAKGCRKRQQLSDDVDMCSKRLSRASALIGGLGTERERWSEAEIKLMDKLENLTGDIMLSAAVMAYLGPLTSAFRDKCTADWVQFTTNLGIPCSARFSLSETLGSAVRIEGWTESGLPRDSFSIDNAVMVYHQKKWPLLIDPQGQANAWLKSWELDGGLVILRAGQADLLRQLEQTIPSGRPVLIEEVGEELDPSLDPLLSRSIQKQGGVEMIQLGDGMVEYHRDFQLYMTSKLRNPHFLPEVTTKVLVINAAITLKGLEDQLLGIVVAEERPDLEEMRQKLVKEGAACRTALQEVEDQILATLSKGGNLLEDEAAIRVLDESKVLSAEIVTKQQLAAETSIRMEQSRQAYMPVAQHAAVLFFCLAELINLSPMYQYSLKWFIRLFLFSIRNSSRPERVEERLDILQNHFDRALYTNVCRSLFEKDKLPFSMALTSSLMIQRGEMSAAEIDLFLTGSKSLTRGVAAECPEWLSLKTWDQICQLATEPPFIDVNFSLMRQGDHWQSVADAINPYEMELPEDWKMKWKPFQRLLFLRYLAPSKIVRMVRTFVSEQLGEEFVQPPPFDLSCSFADSDSTTPLIFLLTAGADPMACLLRFAEEHRAGDGTLHIVSLGQGQGVLAEEKIQQAIGSGEWVILQNCHLAASWMPALERICQKLSSQSLHPSFRLWLTSYPWESFPVSILQNGVKITNEPPVGLKENVLRTFNPDPLDDLVQQQDQLNWPSHKMLTLRKLSYSLCFFHALVQERRTYGAIGWNIPYAFDDSDLQISLKQIRIFVTDYEQVPYQALQYLVGECHYGGRVTDDWDRRTLSTLLADFCNPELVENPNYSLVQPVHPLYILPHSADYEFFLEAVQRLPVLQAPNVFGMHENVTIGRDLLEGDYLLSSLLALQGCYSSGIDESGDGEQTSGEEIQEDSAEKAQQQSAPAPPVSSQKKPTDAILNEMIQDLIQQLPESFDLDLAEEKFPINYLQPLNTVLVQEMGRYNRLVGIIRTNLGSLQRAVCGHVTMTAELESTGKALLSNRVPAVWKTASYPSLKPMRGYFSDLLERLQFFRSWYEDGQPVIFWLPAFYFPQSFLTGALQTTARKKRIPVDCLYHHCRVMSPQKVGNLDTPPEEGVYVRGLYLVGARWDGDEESLTEQRPKVLWEEMPVLWLNPSEHLKGNNKQVANQPDESRETYTCPLYRTSERRGELSTTGHSTNFVMSLELPTKIPHSHWIKRGVALITQSDD</sequence>
<dbReference type="Gene3D" id="1.20.140.100">
    <property type="entry name" value="Dynein heavy chain, N-terminal domain 2"/>
    <property type="match status" value="1"/>
</dbReference>
<evidence type="ECO:0000256" key="13">
    <source>
        <dbReference type="ARBA" id="ARBA00023175"/>
    </source>
</evidence>
<dbReference type="FunFam" id="3.10.490.20:FF:000008">
    <property type="entry name" value="dynein heavy chain 2, axonemal"/>
    <property type="match status" value="1"/>
</dbReference>
<keyword evidence="10" id="KW-0243">Dynein</keyword>
<dbReference type="GO" id="GO:0051959">
    <property type="term" value="F:dynein light intermediate chain binding"/>
    <property type="evidence" value="ECO:0007669"/>
    <property type="project" value="InterPro"/>
</dbReference>
<dbReference type="Pfam" id="PF17857">
    <property type="entry name" value="AAA_lid_1"/>
    <property type="match status" value="1"/>
</dbReference>
<dbReference type="FunFam" id="3.40.50.300:FF:000049">
    <property type="entry name" value="Dynein, axonemal, heavy chain 5"/>
    <property type="match status" value="1"/>
</dbReference>
<dbReference type="InterPro" id="IPR027417">
    <property type="entry name" value="P-loop_NTPase"/>
</dbReference>
<keyword evidence="7" id="KW-0547">Nucleotide-binding</keyword>
<evidence type="ECO:0000256" key="11">
    <source>
        <dbReference type="ARBA" id="ARBA00023054"/>
    </source>
</evidence>
<dbReference type="InterPro" id="IPR013602">
    <property type="entry name" value="Dynein_heavy_linker"/>
</dbReference>
<dbReference type="Pfam" id="PF12777">
    <property type="entry name" value="MT"/>
    <property type="match status" value="1"/>
</dbReference>
<dbReference type="Gene3D" id="3.40.50.300">
    <property type="entry name" value="P-loop containing nucleotide triphosphate hydrolases"/>
    <property type="match status" value="5"/>
</dbReference>
<dbReference type="FunFam" id="3.40.50.300:FF:000362">
    <property type="entry name" value="Dynein, axonemal, heavy chain 6"/>
    <property type="match status" value="1"/>
</dbReference>
<feature type="coiled-coil region" evidence="16">
    <location>
        <begin position="2684"/>
        <end position="2718"/>
    </location>
</feature>
<dbReference type="Pfam" id="PF12775">
    <property type="entry name" value="AAA_7"/>
    <property type="match status" value="1"/>
</dbReference>
<dbReference type="Pfam" id="PF18198">
    <property type="entry name" value="AAA_lid_11"/>
    <property type="match status" value="1"/>
</dbReference>
<name>A0A0P5DLY5_9CRUS</name>
<dbReference type="Pfam" id="PF08393">
    <property type="entry name" value="DHC_N2"/>
    <property type="match status" value="1"/>
</dbReference>
<dbReference type="InterPro" id="IPR041466">
    <property type="entry name" value="Dynein_AAA5_ext"/>
</dbReference>
<keyword evidence="8" id="KW-0067">ATP-binding</keyword>
<dbReference type="InterPro" id="IPR042228">
    <property type="entry name" value="Dynein_linker_3"/>
</dbReference>
<dbReference type="InterPro" id="IPR043157">
    <property type="entry name" value="Dynein_AAA1S"/>
</dbReference>
<dbReference type="InterPro" id="IPR041228">
    <property type="entry name" value="Dynein_C"/>
</dbReference>
<dbReference type="Gene3D" id="1.20.58.1120">
    <property type="match status" value="1"/>
</dbReference>
<evidence type="ECO:0000256" key="5">
    <source>
        <dbReference type="ARBA" id="ARBA00022701"/>
    </source>
</evidence>
<dbReference type="OrthoDB" id="447173at2759"/>
<dbReference type="FunFam" id="3.20.180.20:FF:000003">
    <property type="entry name" value="Dynein heavy chain 12, axonemal"/>
    <property type="match status" value="1"/>
</dbReference>
<dbReference type="FunFam" id="1.10.8.710:FF:000004">
    <property type="entry name" value="Dynein axonemal heavy chain 6"/>
    <property type="match status" value="1"/>
</dbReference>
<dbReference type="GO" id="GO:0031514">
    <property type="term" value="C:motile cilium"/>
    <property type="evidence" value="ECO:0007669"/>
    <property type="project" value="UniProtKB-SubCell"/>
</dbReference>
<dbReference type="PANTHER" id="PTHR22878">
    <property type="entry name" value="DYNEIN HEAVY CHAIN 6, AXONEMAL-LIKE-RELATED"/>
    <property type="match status" value="1"/>
</dbReference>
<keyword evidence="9" id="KW-0282">Flagellum</keyword>
<dbReference type="EMBL" id="GDIP01235356">
    <property type="protein sequence ID" value="JAI88045.1"/>
    <property type="molecule type" value="Transcribed_RNA"/>
</dbReference>
<dbReference type="Pfam" id="PF12780">
    <property type="entry name" value="AAA_8"/>
    <property type="match status" value="1"/>
</dbReference>
<dbReference type="InterPro" id="IPR004273">
    <property type="entry name" value="Dynein_heavy_D6_P-loop"/>
</dbReference>
<evidence type="ECO:0000256" key="4">
    <source>
        <dbReference type="ARBA" id="ARBA00022490"/>
    </source>
</evidence>
<dbReference type="InterPro" id="IPR041589">
    <property type="entry name" value="DNAH3_AAA_lid_1"/>
</dbReference>
<evidence type="ECO:0000256" key="10">
    <source>
        <dbReference type="ARBA" id="ARBA00023017"/>
    </source>
</evidence>
<dbReference type="GO" id="GO:0007018">
    <property type="term" value="P:microtubule-based movement"/>
    <property type="evidence" value="ECO:0007669"/>
    <property type="project" value="InterPro"/>
</dbReference>
<dbReference type="InterPro" id="IPR042222">
    <property type="entry name" value="Dynein_2_N"/>
</dbReference>
<evidence type="ECO:0000256" key="1">
    <source>
        <dbReference type="ARBA" id="ARBA00004230"/>
    </source>
</evidence>
<dbReference type="FunFam" id="1.10.472.130:FF:000048">
    <property type="entry name" value="Uncharacterized protein"/>
    <property type="match status" value="1"/>
</dbReference>
<reference evidence="18" key="2">
    <citation type="submission" date="2015-10" db="EMBL/GenBank/DDBJ databases">
        <authorList>
            <person name="Gilbert D.G."/>
        </authorList>
    </citation>
    <scope>NUCLEOTIDE SEQUENCE</scope>
</reference>
<dbReference type="Gene3D" id="1.10.8.720">
    <property type="entry name" value="Region D6 of dynein motor"/>
    <property type="match status" value="1"/>
</dbReference>
<dbReference type="FunFam" id="3.40.50.300:FF:000044">
    <property type="entry name" value="Dynein heavy chain 5, axonemal"/>
    <property type="match status" value="1"/>
</dbReference>
<keyword evidence="13" id="KW-0505">Motor protein</keyword>
<dbReference type="Gene3D" id="1.20.920.20">
    <property type="match status" value="1"/>
</dbReference>
<dbReference type="GO" id="GO:0005874">
    <property type="term" value="C:microtubule"/>
    <property type="evidence" value="ECO:0007669"/>
    <property type="project" value="UniProtKB-KW"/>
</dbReference>
<reference evidence="18" key="1">
    <citation type="submission" date="2015-10" db="EMBL/GenBank/DDBJ databases">
        <title>Daphnia magna gene sets from two clonal populations assembled and annotated with EvidentialGene.</title>
        <authorList>
            <person name="Gilbert D."/>
            <person name="Podicheti R."/>
            <person name="Orsini L."/>
            <person name="Colbourne J."/>
            <person name="Pfrender M."/>
        </authorList>
    </citation>
    <scope>NUCLEOTIDE SEQUENCE</scope>
</reference>
<protein>
    <submittedName>
        <fullName evidence="18">Dynein heavy chain 6, axonemal</fullName>
    </submittedName>
</protein>
<dbReference type="PANTHER" id="PTHR22878:SF70">
    <property type="entry name" value="DYNEIN HEAVY CHAIN 2, AXONEMAL"/>
    <property type="match status" value="1"/>
</dbReference>
<feature type="coiled-coil region" evidence="16">
    <location>
        <begin position="547"/>
        <end position="574"/>
    </location>
</feature>
<dbReference type="FunFam" id="3.40.50.300:FF:002141">
    <property type="entry name" value="Dynein heavy chain"/>
    <property type="match status" value="1"/>
</dbReference>
<dbReference type="InterPro" id="IPR035706">
    <property type="entry name" value="AAA_9"/>
</dbReference>
<evidence type="ECO:0000256" key="7">
    <source>
        <dbReference type="ARBA" id="ARBA00022741"/>
    </source>
</evidence>
<dbReference type="InterPro" id="IPR035699">
    <property type="entry name" value="AAA_6"/>
</dbReference>
<feature type="compositionally biased region" description="Polar residues" evidence="17">
    <location>
        <begin position="3636"/>
        <end position="3651"/>
    </location>
</feature>
<keyword evidence="6" id="KW-0677">Repeat</keyword>
<dbReference type="SUPFAM" id="SSF52540">
    <property type="entry name" value="P-loop containing nucleoside triphosphate hydrolases"/>
    <property type="match status" value="4"/>
</dbReference>
<keyword evidence="15" id="KW-0966">Cell projection</keyword>
<comment type="similarity">
    <text evidence="3">Belongs to the dynein heavy chain family.</text>
</comment>
<dbReference type="Gene3D" id="1.10.287.2620">
    <property type="match status" value="1"/>
</dbReference>
<dbReference type="SMART" id="SM00382">
    <property type="entry name" value="AAA"/>
    <property type="match status" value="2"/>
</dbReference>
<evidence type="ECO:0000256" key="17">
    <source>
        <dbReference type="SAM" id="MobiDB-lite"/>
    </source>
</evidence>
<dbReference type="GO" id="GO:0045505">
    <property type="term" value="F:dynein intermediate chain binding"/>
    <property type="evidence" value="ECO:0007669"/>
    <property type="project" value="InterPro"/>
</dbReference>
<keyword evidence="5" id="KW-0493">Microtubule</keyword>
<dbReference type="Pfam" id="PF17852">
    <property type="entry name" value="Dynein_AAA_lid"/>
    <property type="match status" value="1"/>
</dbReference>
<dbReference type="Gene3D" id="1.20.920.30">
    <property type="match status" value="1"/>
</dbReference>
<dbReference type="FunFam" id="1.10.287.2620:FF:000002">
    <property type="entry name" value="Dynein heavy chain 2, axonemal"/>
    <property type="match status" value="1"/>
</dbReference>
<comment type="subcellular location">
    <subcellularLocation>
        <location evidence="1">Cell projection</location>
        <location evidence="1">Cilium</location>
        <location evidence="1">Flagellum</location>
    </subcellularLocation>
    <subcellularLocation>
        <location evidence="2">Cytoplasm</location>
        <location evidence="2">Cytoskeleton</location>
        <location evidence="2">Cilium axoneme</location>
    </subcellularLocation>
</comment>
<dbReference type="Pfam" id="PF12774">
    <property type="entry name" value="AAA_6"/>
    <property type="match status" value="1"/>
</dbReference>
<dbReference type="FunFam" id="1.10.8.1220:FF:000001">
    <property type="entry name" value="Dynein axonemal heavy chain 5"/>
    <property type="match status" value="1"/>
</dbReference>
<evidence type="ECO:0000313" key="18">
    <source>
        <dbReference type="EMBL" id="JAI88045.1"/>
    </source>
</evidence>
<evidence type="ECO:0000256" key="9">
    <source>
        <dbReference type="ARBA" id="ARBA00022846"/>
    </source>
</evidence>
<dbReference type="InterPro" id="IPR024743">
    <property type="entry name" value="Dynein_HC_stalk"/>
</dbReference>
<dbReference type="GO" id="GO:0008569">
    <property type="term" value="F:minus-end-directed microtubule motor activity"/>
    <property type="evidence" value="ECO:0007669"/>
    <property type="project" value="InterPro"/>
</dbReference>
<dbReference type="Pfam" id="PF12781">
    <property type="entry name" value="AAA_9"/>
    <property type="match status" value="1"/>
</dbReference>
<dbReference type="GO" id="GO:0005524">
    <property type="term" value="F:ATP binding"/>
    <property type="evidence" value="ECO:0007669"/>
    <property type="project" value="UniProtKB-KW"/>
</dbReference>
<dbReference type="Gene3D" id="1.10.8.1220">
    <property type="match status" value="1"/>
</dbReference>
<dbReference type="InterPro" id="IPR003593">
    <property type="entry name" value="AAA+_ATPase"/>
</dbReference>
<evidence type="ECO:0000256" key="2">
    <source>
        <dbReference type="ARBA" id="ARBA00004430"/>
    </source>
</evidence>
<dbReference type="InterPro" id="IPR043160">
    <property type="entry name" value="Dynein_C_barrel"/>
</dbReference>
<dbReference type="Pfam" id="PF18199">
    <property type="entry name" value="Dynein_C"/>
    <property type="match status" value="1"/>
</dbReference>
<evidence type="ECO:0000256" key="16">
    <source>
        <dbReference type="SAM" id="Coils"/>
    </source>
</evidence>
<dbReference type="InterPro" id="IPR026983">
    <property type="entry name" value="DHC"/>
</dbReference>
<keyword evidence="12" id="KW-0969">Cilium</keyword>
<organism evidence="18">
    <name type="scientific">Daphnia magna</name>
    <dbReference type="NCBI Taxonomy" id="35525"/>
    <lineage>
        <taxon>Eukaryota</taxon>
        <taxon>Metazoa</taxon>
        <taxon>Ecdysozoa</taxon>
        <taxon>Arthropoda</taxon>
        <taxon>Crustacea</taxon>
        <taxon>Branchiopoda</taxon>
        <taxon>Diplostraca</taxon>
        <taxon>Cladocera</taxon>
        <taxon>Anomopoda</taxon>
        <taxon>Daphniidae</taxon>
        <taxon>Daphnia</taxon>
    </lineage>
</organism>
<evidence type="ECO:0000256" key="14">
    <source>
        <dbReference type="ARBA" id="ARBA00023212"/>
    </source>
</evidence>
<feature type="region of interest" description="Disordered" evidence="17">
    <location>
        <begin position="3616"/>
        <end position="3653"/>
    </location>
</feature>
<keyword evidence="4" id="KW-0963">Cytoplasm</keyword>